<evidence type="ECO:0000256" key="8">
    <source>
        <dbReference type="ARBA" id="ARBA00023163"/>
    </source>
</evidence>
<reference evidence="15 16" key="1">
    <citation type="journal article" date="2024" name="Insects">
        <title>An Improved Chromosome-Level Genome Assembly of the Firefly Pyrocoelia pectoralis.</title>
        <authorList>
            <person name="Fu X."/>
            <person name="Meyer-Rochow V.B."/>
            <person name="Ballantyne L."/>
            <person name="Zhu X."/>
        </authorList>
    </citation>
    <scope>NUCLEOTIDE SEQUENCE [LARGE SCALE GENOMIC DNA]</scope>
    <source>
        <strain evidence="15">XCY_ONT2</strain>
    </source>
</reference>
<dbReference type="AlphaFoldDB" id="A0AAN7V4S5"/>
<comment type="caution">
    <text evidence="15">The sequence shown here is derived from an EMBL/GenBank/DDBJ whole genome shotgun (WGS) entry which is preliminary data.</text>
</comment>
<dbReference type="Gene3D" id="1.20.1250.40">
    <property type="match status" value="1"/>
</dbReference>
<protein>
    <recommendedName>
        <fullName evidence="4">DNA-directed RNA polymerase III subunit RPC9</fullName>
    </recommendedName>
    <alternativeName>
        <fullName evidence="13">DNA-directed RNA polymerase III subunit rpc9</fullName>
    </alternativeName>
</protein>
<dbReference type="InterPro" id="IPR006590">
    <property type="entry name" value="RNA_pol_Rpb4/RPC9_core"/>
</dbReference>
<keyword evidence="5" id="KW-1003">Cell membrane</keyword>
<accession>A0AAN7V4S5</accession>
<feature type="domain" description="RNA polymerase Rpb4/RPC9 core" evidence="14">
    <location>
        <begin position="1"/>
        <end position="121"/>
    </location>
</feature>
<name>A0AAN7V4S5_9COLE</name>
<dbReference type="GO" id="GO:0005886">
    <property type="term" value="C:plasma membrane"/>
    <property type="evidence" value="ECO:0007669"/>
    <property type="project" value="UniProtKB-SubCell"/>
</dbReference>
<dbReference type="SMART" id="SM00657">
    <property type="entry name" value="RPOL4c"/>
    <property type="match status" value="1"/>
</dbReference>
<dbReference type="InterPro" id="IPR005574">
    <property type="entry name" value="Rpb4/RPC9"/>
</dbReference>
<comment type="subunit">
    <text evidence="11">Component of the RNA polymerase III complex consisting of 17 subunits: a ten-subunit horseshoe-shaped catalytic core composed of POLR3A/RPC1, POLR3B/RPC2, POLR1C/RPAC1, POLR1D/RPAC2, POLR3K/RPC10, POLR2E/RPABC1, POLR2F/RPABC2, POLR2H/RPABC3, POLR2K/RPABC4 and POLR2L/RPABC5; a mobile stalk composed of two subunits POLR3H/RPC8 and CRCP/RPC9, protruding from the core and functioning primarily in transcription initiation; and additional subunits homologous to general transcription factors of the RNA polymerase II machinery, POLR3C/RPC3-POLR3F/RPC6-POLR3G/RPC7 heterotrimer required for transcription initiation and POLR3D/RPC4-POLR3E/RPC5 heterodimer involved in both transcription initiation and termination.</text>
</comment>
<dbReference type="FunFam" id="1.20.1250.40:FF:000002">
    <property type="entry name" value="DNA-directed RNA polymerase III subunit RPC9"/>
    <property type="match status" value="1"/>
</dbReference>
<comment type="subcellular location">
    <subcellularLocation>
        <location evidence="2">Cell membrane</location>
        <topology evidence="2">Peripheral membrane protein</topology>
        <orientation evidence="2">Cytoplasmic side</orientation>
    </subcellularLocation>
    <subcellularLocation>
        <location evidence="1">Nucleus</location>
    </subcellularLocation>
</comment>
<evidence type="ECO:0000256" key="5">
    <source>
        <dbReference type="ARBA" id="ARBA00022475"/>
    </source>
</evidence>
<proteinExistence type="inferred from homology"/>
<evidence type="ECO:0000313" key="16">
    <source>
        <dbReference type="Proteomes" id="UP001329430"/>
    </source>
</evidence>
<comment type="function">
    <text evidence="12">DNA-dependent RNA polymerase catalyzes the transcription of DNA into RNA using the four ribonucleoside triphosphates as substrates. Specific peripheric component of RNA polymerase III (Pol III) which synthesizes small non-coding RNAs including 5S rRNA, snRNAs, tRNAs and miRNAs from at least 500 distinct genomic loci. With POLR3H/RPC8 forms a mobile stalk that protrudes from Pol III core and functions primarily in transcription initiation. Pol III plays a key role in sensing and limiting infection by intracellular bacteria and DNA viruses. Acts as nuclear and cytosolic DNA sensor involved in innate immune response. Can sense non-self dsDNA that serves as template for transcription into dsRNA. The non-self RNA polymerase III transcripts, such as Epstein-Barr virus-encoded RNAs (EBERs) induce type I interferon and NF-kappa-B through the RIG-I pathway.</text>
</comment>
<evidence type="ECO:0000313" key="15">
    <source>
        <dbReference type="EMBL" id="KAK5640962.1"/>
    </source>
</evidence>
<evidence type="ECO:0000256" key="3">
    <source>
        <dbReference type="ARBA" id="ARBA00006898"/>
    </source>
</evidence>
<dbReference type="EMBL" id="JAVRBK010000007">
    <property type="protein sequence ID" value="KAK5640962.1"/>
    <property type="molecule type" value="Genomic_DNA"/>
</dbReference>
<evidence type="ECO:0000256" key="7">
    <source>
        <dbReference type="ARBA" id="ARBA00023136"/>
    </source>
</evidence>
<keyword evidence="16" id="KW-1185">Reference proteome</keyword>
<dbReference type="Proteomes" id="UP001329430">
    <property type="component" value="Chromosome 7"/>
</dbReference>
<evidence type="ECO:0000259" key="14">
    <source>
        <dbReference type="SMART" id="SM00657"/>
    </source>
</evidence>
<dbReference type="InterPro" id="IPR038324">
    <property type="entry name" value="Rpb4/RPC9_sf"/>
</dbReference>
<dbReference type="InterPro" id="IPR010997">
    <property type="entry name" value="HRDC-like_sf"/>
</dbReference>
<gene>
    <name evidence="15" type="ORF">RI129_009509</name>
</gene>
<evidence type="ECO:0000256" key="13">
    <source>
        <dbReference type="ARBA" id="ARBA00073026"/>
    </source>
</evidence>
<evidence type="ECO:0000256" key="1">
    <source>
        <dbReference type="ARBA" id="ARBA00004123"/>
    </source>
</evidence>
<comment type="similarity">
    <text evidence="3">Belongs to the eukaryotic RPC9 RNA polymerase subunit family.</text>
</comment>
<dbReference type="GO" id="GO:0006384">
    <property type="term" value="P:transcription initiation at RNA polymerase III promoter"/>
    <property type="evidence" value="ECO:0007669"/>
    <property type="project" value="InterPro"/>
</dbReference>
<organism evidence="15 16">
    <name type="scientific">Pyrocoelia pectoralis</name>
    <dbReference type="NCBI Taxonomy" id="417401"/>
    <lineage>
        <taxon>Eukaryota</taxon>
        <taxon>Metazoa</taxon>
        <taxon>Ecdysozoa</taxon>
        <taxon>Arthropoda</taxon>
        <taxon>Hexapoda</taxon>
        <taxon>Insecta</taxon>
        <taxon>Pterygota</taxon>
        <taxon>Neoptera</taxon>
        <taxon>Endopterygota</taxon>
        <taxon>Coleoptera</taxon>
        <taxon>Polyphaga</taxon>
        <taxon>Elateriformia</taxon>
        <taxon>Elateroidea</taxon>
        <taxon>Lampyridae</taxon>
        <taxon>Lampyrinae</taxon>
        <taxon>Pyrocoelia</taxon>
    </lineage>
</organism>
<dbReference type="SUPFAM" id="SSF47819">
    <property type="entry name" value="HRDC-like"/>
    <property type="match status" value="1"/>
</dbReference>
<dbReference type="Pfam" id="PF03874">
    <property type="entry name" value="RNA_pol_Rpb4"/>
    <property type="match status" value="1"/>
</dbReference>
<evidence type="ECO:0000256" key="12">
    <source>
        <dbReference type="ARBA" id="ARBA00045808"/>
    </source>
</evidence>
<comment type="function">
    <text evidence="10">Accessory protein for the calcitonin gene-related peptide (CGRP) receptor. It modulates CGRP responsiveness in a variety of tissues.</text>
</comment>
<dbReference type="PANTHER" id="PTHR15561:SF0">
    <property type="entry name" value="DNA-DIRECTED RNA POLYMERASE III SUBUNIT RPC9"/>
    <property type="match status" value="1"/>
</dbReference>
<evidence type="ECO:0000256" key="11">
    <source>
        <dbReference type="ARBA" id="ARBA00044007"/>
    </source>
</evidence>
<dbReference type="InterPro" id="IPR038846">
    <property type="entry name" value="RPC9"/>
</dbReference>
<evidence type="ECO:0000256" key="10">
    <source>
        <dbReference type="ARBA" id="ARBA00043924"/>
    </source>
</evidence>
<keyword evidence="8" id="KW-0804">Transcription</keyword>
<evidence type="ECO:0000256" key="6">
    <source>
        <dbReference type="ARBA" id="ARBA00022478"/>
    </source>
</evidence>
<evidence type="ECO:0000256" key="4">
    <source>
        <dbReference type="ARBA" id="ARBA00016672"/>
    </source>
</evidence>
<sequence>MEIVNSNSSQLSNYEVLKHLQQLKDGRKKDKRQGQLATITYETLRYLENTPCNQQTPETITTCLKALERFNLSKNEKLMIINLPPTTALEIQLMIEESEERLTEEQVNEILVIVAEHFPHVQKAEEKEEPEES</sequence>
<dbReference type="GO" id="GO:0000166">
    <property type="term" value="F:nucleotide binding"/>
    <property type="evidence" value="ECO:0007669"/>
    <property type="project" value="InterPro"/>
</dbReference>
<dbReference type="PANTHER" id="PTHR15561">
    <property type="entry name" value="CALCITONIN GENE-RELATED PEPTIDE-RECEPTOR COMPONENT PROTEIN"/>
    <property type="match status" value="1"/>
</dbReference>
<dbReference type="GO" id="GO:0005666">
    <property type="term" value="C:RNA polymerase III complex"/>
    <property type="evidence" value="ECO:0007669"/>
    <property type="project" value="InterPro"/>
</dbReference>
<evidence type="ECO:0000256" key="9">
    <source>
        <dbReference type="ARBA" id="ARBA00023242"/>
    </source>
</evidence>
<keyword evidence="9" id="KW-0539">Nucleus</keyword>
<keyword evidence="7" id="KW-0472">Membrane</keyword>
<evidence type="ECO:0000256" key="2">
    <source>
        <dbReference type="ARBA" id="ARBA00004413"/>
    </source>
</evidence>
<keyword evidence="6" id="KW-0240">DNA-directed RNA polymerase</keyword>